<gene>
    <name evidence="1" type="primary">YEA4</name>
    <name evidence="1" type="ORF">M8818_002740</name>
</gene>
<sequence length="361" mass="39563">MLPLLGSLSTVSLIFGGCCSNVFALEAIIKSEPDSGLLITFFQFLFTALAAYPTQFSASGPYNVKQPTIPLRKWAFIAVMFYSVNMLNNWAFAFNISVPIHIVLRSFGSVTTMLAGWIKRRRYSWLQVTSVGILTLGVLVSAWADAEGKGKSMSTTSESGSNFATGLVVLLLAQILSAYMGVYVQETYATYGADWKENLFYSHFLSLPFFLPLSGSLRRQYARLSSTHPLDMSTRPLAEAVPALRYLPEQVLGLGQDALSTMPRGLLFLLINAITQLVCISGVNLLSAKASAVTVTIVLNVRKLVSFIFSTYIFGHHLTGKMIVGAMLVFGSGALYGWETSWRLPQSRAKATKTSQDKAKR</sequence>
<evidence type="ECO:0000313" key="1">
    <source>
        <dbReference type="EMBL" id="KAK8213439.1"/>
    </source>
</evidence>
<dbReference type="EMBL" id="JAMKPW020000011">
    <property type="protein sequence ID" value="KAK8213439.1"/>
    <property type="molecule type" value="Genomic_DNA"/>
</dbReference>
<keyword evidence="2" id="KW-1185">Reference proteome</keyword>
<organism evidence="1 2">
    <name type="scientific">Zalaria obscura</name>
    <dbReference type="NCBI Taxonomy" id="2024903"/>
    <lineage>
        <taxon>Eukaryota</taxon>
        <taxon>Fungi</taxon>
        <taxon>Dikarya</taxon>
        <taxon>Ascomycota</taxon>
        <taxon>Pezizomycotina</taxon>
        <taxon>Dothideomycetes</taxon>
        <taxon>Dothideomycetidae</taxon>
        <taxon>Dothideales</taxon>
        <taxon>Zalariaceae</taxon>
        <taxon>Zalaria</taxon>
    </lineage>
</organism>
<reference evidence="1" key="1">
    <citation type="submission" date="2024-02" db="EMBL/GenBank/DDBJ databases">
        <title>Metagenome Assembled Genome of Zalaria obscura JY119.</title>
        <authorList>
            <person name="Vighnesh L."/>
            <person name="Jagadeeshwari U."/>
            <person name="Venkata Ramana C."/>
            <person name="Sasikala C."/>
        </authorList>
    </citation>
    <scope>NUCLEOTIDE SEQUENCE</scope>
    <source>
        <strain evidence="1">JY119</strain>
    </source>
</reference>
<protein>
    <submittedName>
        <fullName evidence="1">Golgi uridine diphosphate-N-acetylglucosamine transporter</fullName>
    </submittedName>
</protein>
<dbReference type="Proteomes" id="UP001320706">
    <property type="component" value="Unassembled WGS sequence"/>
</dbReference>
<accession>A0ACC3SJV7</accession>
<comment type="caution">
    <text evidence="1">The sequence shown here is derived from an EMBL/GenBank/DDBJ whole genome shotgun (WGS) entry which is preliminary data.</text>
</comment>
<evidence type="ECO:0000313" key="2">
    <source>
        <dbReference type="Proteomes" id="UP001320706"/>
    </source>
</evidence>
<proteinExistence type="predicted"/>
<name>A0ACC3SJV7_9PEZI</name>